<evidence type="ECO:0000313" key="3">
    <source>
        <dbReference type="Proteomes" id="UP001163046"/>
    </source>
</evidence>
<gene>
    <name evidence="2" type="ORF">OS493_024374</name>
</gene>
<evidence type="ECO:0000256" key="1">
    <source>
        <dbReference type="SAM" id="MobiDB-lite"/>
    </source>
</evidence>
<feature type="region of interest" description="Disordered" evidence="1">
    <location>
        <begin position="43"/>
        <end position="70"/>
    </location>
</feature>
<dbReference type="AlphaFoldDB" id="A0A9W9YLR3"/>
<proteinExistence type="predicted"/>
<comment type="caution">
    <text evidence="2">The sequence shown here is derived from an EMBL/GenBank/DDBJ whole genome shotgun (WGS) entry which is preliminary data.</text>
</comment>
<keyword evidence="3" id="KW-1185">Reference proteome</keyword>
<feature type="region of interest" description="Disordered" evidence="1">
    <location>
        <begin position="1"/>
        <end position="30"/>
    </location>
</feature>
<dbReference type="EMBL" id="MU827320">
    <property type="protein sequence ID" value="KAJ7357566.1"/>
    <property type="molecule type" value="Genomic_DNA"/>
</dbReference>
<organism evidence="2 3">
    <name type="scientific">Desmophyllum pertusum</name>
    <dbReference type="NCBI Taxonomy" id="174260"/>
    <lineage>
        <taxon>Eukaryota</taxon>
        <taxon>Metazoa</taxon>
        <taxon>Cnidaria</taxon>
        <taxon>Anthozoa</taxon>
        <taxon>Hexacorallia</taxon>
        <taxon>Scleractinia</taxon>
        <taxon>Caryophylliina</taxon>
        <taxon>Caryophylliidae</taxon>
        <taxon>Desmophyllum</taxon>
    </lineage>
</organism>
<protein>
    <submittedName>
        <fullName evidence="2">Uncharacterized protein</fullName>
    </submittedName>
</protein>
<feature type="compositionally biased region" description="Polar residues" evidence="1">
    <location>
        <begin position="43"/>
        <end position="57"/>
    </location>
</feature>
<reference evidence="2" key="1">
    <citation type="submission" date="2023-01" db="EMBL/GenBank/DDBJ databases">
        <title>Genome assembly of the deep-sea coral Lophelia pertusa.</title>
        <authorList>
            <person name="Herrera S."/>
            <person name="Cordes E."/>
        </authorList>
    </citation>
    <scope>NUCLEOTIDE SEQUENCE</scope>
    <source>
        <strain evidence="2">USNM1676648</strain>
        <tissue evidence="2">Polyp</tissue>
    </source>
</reference>
<dbReference type="Proteomes" id="UP001163046">
    <property type="component" value="Unassembled WGS sequence"/>
</dbReference>
<feature type="compositionally biased region" description="Acidic residues" evidence="1">
    <location>
        <begin position="9"/>
        <end position="21"/>
    </location>
</feature>
<evidence type="ECO:0000313" key="2">
    <source>
        <dbReference type="EMBL" id="KAJ7357566.1"/>
    </source>
</evidence>
<sequence>MKGQASKNDEDDENDENDDASTEGSRPVREICIALGRGKTASINFKSDGNDSGQQGLQARFSLRRADDRR</sequence>
<name>A0A9W9YLR3_9CNID</name>
<accession>A0A9W9YLR3</accession>